<evidence type="ECO:0000313" key="3">
    <source>
        <dbReference type="Proteomes" id="UP000306628"/>
    </source>
</evidence>
<dbReference type="EMBL" id="VCKX01000052">
    <property type="protein sequence ID" value="TMR33791.1"/>
    <property type="molecule type" value="Genomic_DNA"/>
</dbReference>
<accession>A0A5S4GMI9</accession>
<gene>
    <name evidence="2" type="ORF">ETD85_18795</name>
</gene>
<protein>
    <recommendedName>
        <fullName evidence="4">Ig-like domain-containing protein</fullName>
    </recommendedName>
</protein>
<feature type="chain" id="PRO_5024310866" description="Ig-like domain-containing protein" evidence="1">
    <location>
        <begin position="27"/>
        <end position="131"/>
    </location>
</feature>
<evidence type="ECO:0008006" key="4">
    <source>
        <dbReference type="Google" id="ProtNLM"/>
    </source>
</evidence>
<comment type="caution">
    <text evidence="2">The sequence shown here is derived from an EMBL/GenBank/DDBJ whole genome shotgun (WGS) entry which is preliminary data.</text>
</comment>
<dbReference type="RefSeq" id="WP_138691028.1">
    <property type="nucleotide sequence ID" value="NZ_JBHSAZ010000016.1"/>
</dbReference>
<organism evidence="2 3">
    <name type="scientific">Nonomuraea zeae</name>
    <dbReference type="NCBI Taxonomy" id="1642303"/>
    <lineage>
        <taxon>Bacteria</taxon>
        <taxon>Bacillati</taxon>
        <taxon>Actinomycetota</taxon>
        <taxon>Actinomycetes</taxon>
        <taxon>Streptosporangiales</taxon>
        <taxon>Streptosporangiaceae</taxon>
        <taxon>Nonomuraea</taxon>
    </lineage>
</organism>
<feature type="signal peptide" evidence="1">
    <location>
        <begin position="1"/>
        <end position="26"/>
    </location>
</feature>
<keyword evidence="3" id="KW-1185">Reference proteome</keyword>
<name>A0A5S4GMI9_9ACTN</name>
<reference evidence="2 3" key="1">
    <citation type="submission" date="2019-05" db="EMBL/GenBank/DDBJ databases">
        <title>Draft genome sequence of Nonomuraea zeae DSM 100528.</title>
        <authorList>
            <person name="Saricaoglu S."/>
            <person name="Isik K."/>
        </authorList>
    </citation>
    <scope>NUCLEOTIDE SEQUENCE [LARGE SCALE GENOMIC DNA]</scope>
    <source>
        <strain evidence="2 3">DSM 100528</strain>
    </source>
</reference>
<sequence length="131" mass="13867">MKLRHAVLVTITILAAAAPAVPAAGAAGARATCGVRSDRQLICGNDAPVKLWAGWKGKPSPVGFRDNLLSNPSVFKCWARGTPHAGENDIWYYAQGDTYGKWGWLGANNVHTKDDPPIGMAKCRVDAGGKP</sequence>
<evidence type="ECO:0000313" key="2">
    <source>
        <dbReference type="EMBL" id="TMR33791.1"/>
    </source>
</evidence>
<proteinExistence type="predicted"/>
<dbReference type="OrthoDB" id="3479263at2"/>
<dbReference type="AlphaFoldDB" id="A0A5S4GMI9"/>
<keyword evidence="1" id="KW-0732">Signal</keyword>
<evidence type="ECO:0000256" key="1">
    <source>
        <dbReference type="SAM" id="SignalP"/>
    </source>
</evidence>
<dbReference type="Proteomes" id="UP000306628">
    <property type="component" value="Unassembled WGS sequence"/>
</dbReference>